<evidence type="ECO:0000256" key="1">
    <source>
        <dbReference type="SAM" id="MobiDB-lite"/>
    </source>
</evidence>
<dbReference type="InParanoid" id="A0A0R0FL02"/>
<proteinExistence type="predicted"/>
<reference evidence="2 3" key="1">
    <citation type="journal article" date="2010" name="Nature">
        <title>Genome sequence of the palaeopolyploid soybean.</title>
        <authorList>
            <person name="Schmutz J."/>
            <person name="Cannon S.B."/>
            <person name="Schlueter J."/>
            <person name="Ma J."/>
            <person name="Mitros T."/>
            <person name="Nelson W."/>
            <person name="Hyten D.L."/>
            <person name="Song Q."/>
            <person name="Thelen J.J."/>
            <person name="Cheng J."/>
            <person name="Xu D."/>
            <person name="Hellsten U."/>
            <person name="May G.D."/>
            <person name="Yu Y."/>
            <person name="Sakurai T."/>
            <person name="Umezawa T."/>
            <person name="Bhattacharyya M.K."/>
            <person name="Sandhu D."/>
            <person name="Valliyodan B."/>
            <person name="Lindquist E."/>
            <person name="Peto M."/>
            <person name="Grant D."/>
            <person name="Shu S."/>
            <person name="Goodstein D."/>
            <person name="Barry K."/>
            <person name="Futrell-Griggs M."/>
            <person name="Abernathy B."/>
            <person name="Du J."/>
            <person name="Tian Z."/>
            <person name="Zhu L."/>
            <person name="Gill N."/>
            <person name="Joshi T."/>
            <person name="Libault M."/>
            <person name="Sethuraman A."/>
            <person name="Zhang X.-C."/>
            <person name="Shinozaki K."/>
            <person name="Nguyen H.T."/>
            <person name="Wing R.A."/>
            <person name="Cregan P."/>
            <person name="Specht J."/>
            <person name="Grimwood J."/>
            <person name="Rokhsar D."/>
            <person name="Stacey G."/>
            <person name="Shoemaker R.C."/>
            <person name="Jackson S.A."/>
        </authorList>
    </citation>
    <scope>NUCLEOTIDE SEQUENCE [LARGE SCALE GENOMIC DNA]</scope>
    <source>
        <strain evidence="3">cv. Williams 82</strain>
        <tissue evidence="2">Callus</tissue>
    </source>
</reference>
<dbReference type="Gramene" id="KRH06653">
    <property type="protein sequence ID" value="KRH06653"/>
    <property type="gene ID" value="GLYMA_16G037400"/>
</dbReference>
<reference evidence="3" key="2">
    <citation type="submission" date="2018-02" db="UniProtKB">
        <authorList>
            <consortium name="EnsemblPlants"/>
        </authorList>
    </citation>
    <scope>IDENTIFICATION</scope>
    <source>
        <strain evidence="3">Williams 82</strain>
    </source>
</reference>
<dbReference type="Proteomes" id="UP000008827">
    <property type="component" value="Chromosome 16"/>
</dbReference>
<feature type="compositionally biased region" description="Basic and acidic residues" evidence="1">
    <location>
        <begin position="37"/>
        <end position="59"/>
    </location>
</feature>
<dbReference type="EnsemblPlants" id="KRH06653">
    <property type="protein sequence ID" value="KRH06653"/>
    <property type="gene ID" value="GLYMA_16G037400"/>
</dbReference>
<evidence type="ECO:0000313" key="2">
    <source>
        <dbReference type="EMBL" id="KRH06653.1"/>
    </source>
</evidence>
<organism evidence="2">
    <name type="scientific">Glycine max</name>
    <name type="common">Soybean</name>
    <name type="synonym">Glycine hispida</name>
    <dbReference type="NCBI Taxonomy" id="3847"/>
    <lineage>
        <taxon>Eukaryota</taxon>
        <taxon>Viridiplantae</taxon>
        <taxon>Streptophyta</taxon>
        <taxon>Embryophyta</taxon>
        <taxon>Tracheophyta</taxon>
        <taxon>Spermatophyta</taxon>
        <taxon>Magnoliopsida</taxon>
        <taxon>eudicotyledons</taxon>
        <taxon>Gunneridae</taxon>
        <taxon>Pentapetalae</taxon>
        <taxon>rosids</taxon>
        <taxon>fabids</taxon>
        <taxon>Fabales</taxon>
        <taxon>Fabaceae</taxon>
        <taxon>Papilionoideae</taxon>
        <taxon>50 kb inversion clade</taxon>
        <taxon>NPAAA clade</taxon>
        <taxon>indigoferoid/millettioid clade</taxon>
        <taxon>Phaseoleae</taxon>
        <taxon>Glycine</taxon>
        <taxon>Glycine subgen. Soja</taxon>
    </lineage>
</organism>
<evidence type="ECO:0000313" key="3">
    <source>
        <dbReference type="EnsemblPlants" id="KRH06653"/>
    </source>
</evidence>
<feature type="compositionally biased region" description="Polar residues" evidence="1">
    <location>
        <begin position="1"/>
        <end position="10"/>
    </location>
</feature>
<dbReference type="AlphaFoldDB" id="A0A0R0FL02"/>
<protein>
    <submittedName>
        <fullName evidence="2 3">Uncharacterized protein</fullName>
    </submittedName>
</protein>
<accession>A0A0R0FL02</accession>
<keyword evidence="4" id="KW-1185">Reference proteome</keyword>
<name>A0A0R0FL02_SOYBN</name>
<feature type="region of interest" description="Disordered" evidence="1">
    <location>
        <begin position="1"/>
        <end position="59"/>
    </location>
</feature>
<reference evidence="2" key="3">
    <citation type="submission" date="2018-07" db="EMBL/GenBank/DDBJ databases">
        <title>WGS assembly of Glycine max.</title>
        <authorList>
            <person name="Schmutz J."/>
            <person name="Cannon S."/>
            <person name="Schlueter J."/>
            <person name="Ma J."/>
            <person name="Mitros T."/>
            <person name="Nelson W."/>
            <person name="Hyten D."/>
            <person name="Song Q."/>
            <person name="Thelen J."/>
            <person name="Cheng J."/>
            <person name="Xu D."/>
            <person name="Hellsten U."/>
            <person name="May G."/>
            <person name="Yu Y."/>
            <person name="Sakurai T."/>
            <person name="Umezawa T."/>
            <person name="Bhattacharyya M."/>
            <person name="Sandhu D."/>
            <person name="Valliyodan B."/>
            <person name="Lindquist E."/>
            <person name="Peto M."/>
            <person name="Grant D."/>
            <person name="Shu S."/>
            <person name="Goodstein D."/>
            <person name="Barry K."/>
            <person name="Futrell-Griggs M."/>
            <person name="Abernathy B."/>
            <person name="Du J."/>
            <person name="Tian Z."/>
            <person name="Zhu L."/>
            <person name="Gill N."/>
            <person name="Joshi T."/>
            <person name="Libault M."/>
            <person name="Sethuraman A."/>
            <person name="Zhang X."/>
            <person name="Shinozaki K."/>
            <person name="Nguyen H."/>
            <person name="Wing R."/>
            <person name="Cregan P."/>
            <person name="Specht J."/>
            <person name="Grimwood J."/>
            <person name="Rokhsar D."/>
            <person name="Stacey G."/>
            <person name="Shoemaker R."/>
            <person name="Jackson S."/>
        </authorList>
    </citation>
    <scope>NUCLEOTIDE SEQUENCE</scope>
    <source>
        <tissue evidence="2">Callus</tissue>
    </source>
</reference>
<feature type="compositionally biased region" description="Basic and acidic residues" evidence="1">
    <location>
        <begin position="13"/>
        <end position="23"/>
    </location>
</feature>
<evidence type="ECO:0000313" key="4">
    <source>
        <dbReference type="Proteomes" id="UP000008827"/>
    </source>
</evidence>
<sequence length="59" mass="6603">MSIQPISNNIDGLHLDDDEHGDAQENAMEDVNQNESNVRESSDFMDGEHIRGPEFDDAT</sequence>
<dbReference type="SMR" id="A0A0R0FL02"/>
<gene>
    <name evidence="2" type="ORF">GLYMA_16G037400</name>
</gene>
<dbReference type="EMBL" id="CM000849">
    <property type="protein sequence ID" value="KRH06653.1"/>
    <property type="molecule type" value="Genomic_DNA"/>
</dbReference>